<gene>
    <name evidence="3" type="ORF">H8B19_00575</name>
</gene>
<accession>A0A8J6IPG3</accession>
<dbReference type="PANTHER" id="PTHR31350:SF21">
    <property type="entry name" value="F-BOX ONLY PROTEIN 21"/>
    <property type="match status" value="1"/>
</dbReference>
<keyword evidence="4" id="KW-1185">Reference proteome</keyword>
<evidence type="ECO:0000259" key="2">
    <source>
        <dbReference type="Pfam" id="PF13369"/>
    </source>
</evidence>
<dbReference type="InterPro" id="IPR032698">
    <property type="entry name" value="SirB1_N"/>
</dbReference>
<comment type="caution">
    <text evidence="3">The sequence shown here is derived from an EMBL/GenBank/DDBJ whole genome shotgun (WGS) entry which is preliminary data.</text>
</comment>
<evidence type="ECO:0000313" key="3">
    <source>
        <dbReference type="EMBL" id="MBC3764359.1"/>
    </source>
</evidence>
<dbReference type="SUPFAM" id="SSF48452">
    <property type="entry name" value="TPR-like"/>
    <property type="match status" value="1"/>
</dbReference>
<dbReference type="Pfam" id="PF13371">
    <property type="entry name" value="TPR_9"/>
    <property type="match status" value="1"/>
</dbReference>
<evidence type="ECO:0000256" key="1">
    <source>
        <dbReference type="ARBA" id="ARBA00007100"/>
    </source>
</evidence>
<name>A0A8J6IPG3_9ALTE</name>
<feature type="domain" description="Protein SirB1 N-terminal" evidence="2">
    <location>
        <begin position="35"/>
        <end position="184"/>
    </location>
</feature>
<reference evidence="3" key="1">
    <citation type="journal article" date="2018" name="Int. J. Syst. Evol. Microbiol.">
        <title>Neptunicella marina gen. nov., sp. nov., isolated from surface seawater.</title>
        <authorList>
            <person name="Liu X."/>
            <person name="Lai Q."/>
            <person name="Du Y."/>
            <person name="Zhang X."/>
            <person name="Liu Z."/>
            <person name="Sun F."/>
            <person name="Shao Z."/>
        </authorList>
    </citation>
    <scope>NUCLEOTIDE SEQUENCE</scope>
    <source>
        <strain evidence="3">S27-2</strain>
    </source>
</reference>
<dbReference type="RefSeq" id="WP_186504837.1">
    <property type="nucleotide sequence ID" value="NZ_JACNEP010000001.1"/>
</dbReference>
<dbReference type="AlphaFoldDB" id="A0A8J6IPG3"/>
<dbReference type="EMBL" id="JACNEP010000001">
    <property type="protein sequence ID" value="MBC3764359.1"/>
    <property type="molecule type" value="Genomic_DNA"/>
</dbReference>
<reference evidence="3" key="2">
    <citation type="submission" date="2020-08" db="EMBL/GenBank/DDBJ databases">
        <authorList>
            <person name="Lai Q."/>
        </authorList>
    </citation>
    <scope>NUCLEOTIDE SEQUENCE</scope>
    <source>
        <strain evidence="3">S27-2</strain>
    </source>
</reference>
<dbReference type="PANTHER" id="PTHR31350">
    <property type="entry name" value="SI:DKEY-261L7.2"/>
    <property type="match status" value="1"/>
</dbReference>
<evidence type="ECO:0000313" key="4">
    <source>
        <dbReference type="Proteomes" id="UP000601768"/>
    </source>
</evidence>
<proteinExistence type="inferred from homology"/>
<organism evidence="3 4">
    <name type="scientific">Neptunicella marina</name>
    <dbReference type="NCBI Taxonomy" id="2125989"/>
    <lineage>
        <taxon>Bacteria</taxon>
        <taxon>Pseudomonadati</taxon>
        <taxon>Pseudomonadota</taxon>
        <taxon>Gammaproteobacteria</taxon>
        <taxon>Alteromonadales</taxon>
        <taxon>Alteromonadaceae</taxon>
        <taxon>Neptunicella</taxon>
    </lineage>
</organism>
<sequence>MMQDSILDMLEHEDPFWAALVICQQLEQDVDIDHYHLLLDSLVEQCRIELSGKTDLSAFKSFVSLFYRELLFSAPRLSKTSPELCLMNHVLELRQGMSVSLAIVFSFLARRLGFDVHGINFPGHFLLCWQQNATRQFYLDPLNGNLLSYEDLEKLYFAIVDEDEFDNNLLTPCDTKQVIVRLLNNLKVALMDEQHFSLALQCSDLLIALCPDDPYERRDRGFLLHQLNCFQVALADYRHFIKECPTDPAAQILKLQLKHLQPLPVVFH</sequence>
<dbReference type="Gene3D" id="1.25.40.10">
    <property type="entry name" value="Tetratricopeptide repeat domain"/>
    <property type="match status" value="1"/>
</dbReference>
<comment type="similarity">
    <text evidence="1">Belongs to the UPF0162 family.</text>
</comment>
<dbReference type="Pfam" id="PF13369">
    <property type="entry name" value="Transglut_core2"/>
    <property type="match status" value="1"/>
</dbReference>
<dbReference type="Proteomes" id="UP000601768">
    <property type="component" value="Unassembled WGS sequence"/>
</dbReference>
<protein>
    <submittedName>
        <fullName evidence="3">Tetratricopeptide repeat protein</fullName>
    </submittedName>
</protein>
<dbReference type="InterPro" id="IPR011990">
    <property type="entry name" value="TPR-like_helical_dom_sf"/>
</dbReference>